<proteinExistence type="predicted"/>
<name>A0ABW7UIZ1_9ACTN</name>
<dbReference type="Proteomes" id="UP001611339">
    <property type="component" value="Unassembled WGS sequence"/>
</dbReference>
<organism evidence="2 3">
    <name type="scientific">Streptomyces litmocidini</name>
    <dbReference type="NCBI Taxonomy" id="67318"/>
    <lineage>
        <taxon>Bacteria</taxon>
        <taxon>Bacillati</taxon>
        <taxon>Actinomycetota</taxon>
        <taxon>Actinomycetes</taxon>
        <taxon>Kitasatosporales</taxon>
        <taxon>Streptomycetaceae</taxon>
        <taxon>Streptomyces</taxon>
    </lineage>
</organism>
<gene>
    <name evidence="2" type="ORF">ACH407_32595</name>
</gene>
<evidence type="ECO:0000256" key="1">
    <source>
        <dbReference type="SAM" id="Phobius"/>
    </source>
</evidence>
<comment type="caution">
    <text evidence="2">The sequence shown here is derived from an EMBL/GenBank/DDBJ whole genome shotgun (WGS) entry which is preliminary data.</text>
</comment>
<keyword evidence="1" id="KW-0472">Membrane</keyword>
<feature type="transmembrane region" description="Helical" evidence="1">
    <location>
        <begin position="12"/>
        <end position="29"/>
    </location>
</feature>
<evidence type="ECO:0000313" key="2">
    <source>
        <dbReference type="EMBL" id="MFI1718287.1"/>
    </source>
</evidence>
<feature type="transmembrane region" description="Helical" evidence="1">
    <location>
        <begin position="102"/>
        <end position="122"/>
    </location>
</feature>
<keyword evidence="3" id="KW-1185">Reference proteome</keyword>
<evidence type="ECO:0008006" key="4">
    <source>
        <dbReference type="Google" id="ProtNLM"/>
    </source>
</evidence>
<dbReference type="EMBL" id="JBIRUI010000020">
    <property type="protein sequence ID" value="MFI1718287.1"/>
    <property type="molecule type" value="Genomic_DNA"/>
</dbReference>
<reference evidence="2 3" key="1">
    <citation type="submission" date="2024-10" db="EMBL/GenBank/DDBJ databases">
        <title>The Natural Products Discovery Center: Release of the First 8490 Sequenced Strains for Exploring Actinobacteria Biosynthetic Diversity.</title>
        <authorList>
            <person name="Kalkreuter E."/>
            <person name="Kautsar S.A."/>
            <person name="Yang D."/>
            <person name="Bader C.D."/>
            <person name="Teijaro C.N."/>
            <person name="Fluegel L."/>
            <person name="Davis C.M."/>
            <person name="Simpson J.R."/>
            <person name="Lauterbach L."/>
            <person name="Steele A.D."/>
            <person name="Gui C."/>
            <person name="Meng S."/>
            <person name="Li G."/>
            <person name="Viehrig K."/>
            <person name="Ye F."/>
            <person name="Su P."/>
            <person name="Kiefer A.F."/>
            <person name="Nichols A."/>
            <person name="Cepeda A.J."/>
            <person name="Yan W."/>
            <person name="Fan B."/>
            <person name="Jiang Y."/>
            <person name="Adhikari A."/>
            <person name="Zheng C.-J."/>
            <person name="Schuster L."/>
            <person name="Cowan T.M."/>
            <person name="Smanski M.J."/>
            <person name="Chevrette M.G."/>
            <person name="De Carvalho L.P.S."/>
            <person name="Shen B."/>
        </authorList>
    </citation>
    <scope>NUCLEOTIDE SEQUENCE [LARGE SCALE GENOMIC DNA]</scope>
    <source>
        <strain evidence="2 3">NPDC020602</strain>
    </source>
</reference>
<keyword evidence="1" id="KW-0812">Transmembrane</keyword>
<accession>A0ABW7UIZ1</accession>
<dbReference type="RefSeq" id="WP_398712887.1">
    <property type="nucleotide sequence ID" value="NZ_JBIRUI010000020.1"/>
</dbReference>
<protein>
    <recommendedName>
        <fullName evidence="4">Integral membrane protein</fullName>
    </recommendedName>
</protein>
<evidence type="ECO:0000313" key="3">
    <source>
        <dbReference type="Proteomes" id="UP001611339"/>
    </source>
</evidence>
<feature type="transmembrane region" description="Helical" evidence="1">
    <location>
        <begin position="67"/>
        <end position="90"/>
    </location>
</feature>
<keyword evidence="1" id="KW-1133">Transmembrane helix</keyword>
<sequence length="173" mass="19225">MDDDRLRMTDDFAAITSAAIALILTLGFVEMGRSLKDAQTLANERLAAVADGASSGRRIEPILRSKLFVVLAWTVVSLLMATALMLTFLWAAIDGHGPARWLAWYILIVIGLGLGGVLLAAVTKSLTDFEALHLTYWRSQEPLHERWERRREEQRARIRARIAAADQEPSARG</sequence>